<keyword evidence="1" id="KW-0677">Repeat</keyword>
<feature type="domain" description="CBS" evidence="4">
    <location>
        <begin position="57"/>
        <end position="114"/>
    </location>
</feature>
<dbReference type="AlphaFoldDB" id="A0AAD7PUI1"/>
<dbReference type="InterPro" id="IPR050511">
    <property type="entry name" value="AMPK_gamma/SDS23_families"/>
</dbReference>
<gene>
    <name evidence="5" type="ORF">O6P43_011584</name>
</gene>
<dbReference type="PROSITE" id="PS51371">
    <property type="entry name" value="CBS"/>
    <property type="match status" value="1"/>
</dbReference>
<dbReference type="KEGG" id="qsa:O6P43_011584"/>
<dbReference type="PANTHER" id="PTHR13780:SF124">
    <property type="entry name" value="OS01G0633400 PROTEIN"/>
    <property type="match status" value="1"/>
</dbReference>
<accession>A0AAD7PUI1</accession>
<evidence type="ECO:0000256" key="1">
    <source>
        <dbReference type="ARBA" id="ARBA00022737"/>
    </source>
</evidence>
<evidence type="ECO:0000259" key="4">
    <source>
        <dbReference type="PROSITE" id="PS51371"/>
    </source>
</evidence>
<comment type="caution">
    <text evidence="5">The sequence shown here is derived from an EMBL/GenBank/DDBJ whole genome shotgun (WGS) entry which is preliminary data.</text>
</comment>
<keyword evidence="6" id="KW-1185">Reference proteome</keyword>
<dbReference type="SUPFAM" id="SSF54631">
    <property type="entry name" value="CBS-domain pair"/>
    <property type="match status" value="1"/>
</dbReference>
<dbReference type="EMBL" id="JARAOO010000005">
    <property type="protein sequence ID" value="KAJ7967305.1"/>
    <property type="molecule type" value="Genomic_DNA"/>
</dbReference>
<name>A0AAD7PUI1_QUISA</name>
<evidence type="ECO:0000256" key="2">
    <source>
        <dbReference type="ARBA" id="ARBA00023122"/>
    </source>
</evidence>
<dbReference type="InterPro" id="IPR046342">
    <property type="entry name" value="CBS_dom_sf"/>
</dbReference>
<evidence type="ECO:0000256" key="3">
    <source>
        <dbReference type="PROSITE-ProRule" id="PRU00703"/>
    </source>
</evidence>
<evidence type="ECO:0000313" key="5">
    <source>
        <dbReference type="EMBL" id="KAJ7967305.1"/>
    </source>
</evidence>
<reference evidence="5" key="1">
    <citation type="journal article" date="2023" name="Science">
        <title>Elucidation of the pathway for biosynthesis of saponin adjuvants from the soapbark tree.</title>
        <authorList>
            <person name="Reed J."/>
            <person name="Orme A."/>
            <person name="El-Demerdash A."/>
            <person name="Owen C."/>
            <person name="Martin L.B.B."/>
            <person name="Misra R.C."/>
            <person name="Kikuchi S."/>
            <person name="Rejzek M."/>
            <person name="Martin A.C."/>
            <person name="Harkess A."/>
            <person name="Leebens-Mack J."/>
            <person name="Louveau T."/>
            <person name="Stephenson M.J."/>
            <person name="Osbourn A."/>
        </authorList>
    </citation>
    <scope>NUCLEOTIDE SEQUENCE</scope>
    <source>
        <strain evidence="5">S10</strain>
    </source>
</reference>
<dbReference type="Proteomes" id="UP001163823">
    <property type="component" value="Chromosome 5"/>
</dbReference>
<dbReference type="PANTHER" id="PTHR13780">
    <property type="entry name" value="AMP-ACTIVATED PROTEIN KINASE, GAMMA REGULATORY SUBUNIT"/>
    <property type="match status" value="1"/>
</dbReference>
<dbReference type="Pfam" id="PF00571">
    <property type="entry name" value="CBS"/>
    <property type="match status" value="1"/>
</dbReference>
<dbReference type="Gene3D" id="3.10.580.10">
    <property type="entry name" value="CBS-domain"/>
    <property type="match status" value="1"/>
</dbReference>
<organism evidence="5 6">
    <name type="scientific">Quillaja saponaria</name>
    <name type="common">Soap bark tree</name>
    <dbReference type="NCBI Taxonomy" id="32244"/>
    <lineage>
        <taxon>Eukaryota</taxon>
        <taxon>Viridiplantae</taxon>
        <taxon>Streptophyta</taxon>
        <taxon>Embryophyta</taxon>
        <taxon>Tracheophyta</taxon>
        <taxon>Spermatophyta</taxon>
        <taxon>Magnoliopsida</taxon>
        <taxon>eudicotyledons</taxon>
        <taxon>Gunneridae</taxon>
        <taxon>Pentapetalae</taxon>
        <taxon>rosids</taxon>
        <taxon>fabids</taxon>
        <taxon>Fabales</taxon>
        <taxon>Quillajaceae</taxon>
        <taxon>Quillaja</taxon>
    </lineage>
</organism>
<evidence type="ECO:0000313" key="6">
    <source>
        <dbReference type="Proteomes" id="UP001163823"/>
    </source>
</evidence>
<dbReference type="InterPro" id="IPR000644">
    <property type="entry name" value="CBS_dom"/>
</dbReference>
<sequence>MQFMCCMSGAYLEYENVKENSVDNDNKEKCNDGFLTILDQIPQIGQTKISELAKSFLWESFIPVHIDDTLFHVLLLFSNHRLQVVPVIERSSSQVTGFVTQSAALHLLLQSSGLEWFGKIADKALSEFRFENEEHVSNVLGNQSLLDTLHVLWKNRIGTVAVVDQGTRSLLVV</sequence>
<keyword evidence="2 3" id="KW-0129">CBS domain</keyword>
<protein>
    <submittedName>
        <fullName evidence="5">SNF1-related protein kinase regulatory subunit gamma-1 like</fullName>
    </submittedName>
</protein>
<proteinExistence type="predicted"/>